<dbReference type="InterPro" id="IPR005561">
    <property type="entry name" value="ANTAR"/>
</dbReference>
<dbReference type="InterPro" id="IPR003018">
    <property type="entry name" value="GAF"/>
</dbReference>
<dbReference type="AlphaFoldDB" id="A0A9W6VP83"/>
<evidence type="ECO:0000256" key="2">
    <source>
        <dbReference type="ARBA" id="ARBA00023163"/>
    </source>
</evidence>
<reference evidence="4" key="1">
    <citation type="submission" date="2023-03" db="EMBL/GenBank/DDBJ databases">
        <title>Actinoallomurus iriomotensis NBRC 103681.</title>
        <authorList>
            <person name="Ichikawa N."/>
            <person name="Sato H."/>
            <person name="Tonouchi N."/>
        </authorList>
    </citation>
    <scope>NUCLEOTIDE SEQUENCE</scope>
    <source>
        <strain evidence="4">NBRC 103681</strain>
    </source>
</reference>
<dbReference type="Pfam" id="PF13185">
    <property type="entry name" value="GAF_2"/>
    <property type="match status" value="1"/>
</dbReference>
<proteinExistence type="predicted"/>
<evidence type="ECO:0000313" key="5">
    <source>
        <dbReference type="Proteomes" id="UP001165135"/>
    </source>
</evidence>
<dbReference type="Gene3D" id="3.30.450.40">
    <property type="match status" value="1"/>
</dbReference>
<keyword evidence="2" id="KW-0804">Transcription</keyword>
<feature type="domain" description="ANTAR" evidence="3">
    <location>
        <begin position="173"/>
        <end position="234"/>
    </location>
</feature>
<sequence>MLGYVPEQHDFFTDALAEITGLLVSGERGEAVLQLIDEASMRVLGVAAVGMLVIDPRGGIEVVAASDEQARFVELLQSQVDEGPCRDCIHANEVINVPDLASARNRWPTFAPAALAAGFRAVHALPLRLGGRSVGGLNLLHTGELWLTELQQRLAQTFADLAVLGLSQERDAARRMERLAEETLGALNDRAMMGQAVGLVAGTLDIRPEQARMMIGLYARRNARSARDLAQAVIDGRLDLADLTVAASETS</sequence>
<comment type="caution">
    <text evidence="4">The sequence shown here is derived from an EMBL/GenBank/DDBJ whole genome shotgun (WGS) entry which is preliminary data.</text>
</comment>
<name>A0A9W6VP83_9ACTN</name>
<dbReference type="PIRSF" id="PIRSF036625">
    <property type="entry name" value="GAF_ANTAR"/>
    <property type="match status" value="1"/>
</dbReference>
<dbReference type="GO" id="GO:0003723">
    <property type="term" value="F:RNA binding"/>
    <property type="evidence" value="ECO:0007669"/>
    <property type="project" value="InterPro"/>
</dbReference>
<dbReference type="PROSITE" id="PS50921">
    <property type="entry name" value="ANTAR"/>
    <property type="match status" value="1"/>
</dbReference>
<dbReference type="Proteomes" id="UP001165135">
    <property type="component" value="Unassembled WGS sequence"/>
</dbReference>
<dbReference type="Gene3D" id="1.10.10.10">
    <property type="entry name" value="Winged helix-like DNA-binding domain superfamily/Winged helix DNA-binding domain"/>
    <property type="match status" value="1"/>
</dbReference>
<dbReference type="InterPro" id="IPR012074">
    <property type="entry name" value="GAF_ANTAR"/>
</dbReference>
<dbReference type="InterPro" id="IPR036388">
    <property type="entry name" value="WH-like_DNA-bd_sf"/>
</dbReference>
<protein>
    <submittedName>
        <fullName evidence="4">GAF domain-containing protein</fullName>
    </submittedName>
</protein>
<organism evidence="4 5">
    <name type="scientific">Actinoallomurus iriomotensis</name>
    <dbReference type="NCBI Taxonomy" id="478107"/>
    <lineage>
        <taxon>Bacteria</taxon>
        <taxon>Bacillati</taxon>
        <taxon>Actinomycetota</taxon>
        <taxon>Actinomycetes</taxon>
        <taxon>Streptosporangiales</taxon>
        <taxon>Thermomonosporaceae</taxon>
        <taxon>Actinoallomurus</taxon>
    </lineage>
</organism>
<accession>A0A9W6VP83</accession>
<keyword evidence="1" id="KW-0805">Transcription regulation</keyword>
<evidence type="ECO:0000259" key="3">
    <source>
        <dbReference type="PROSITE" id="PS50921"/>
    </source>
</evidence>
<dbReference type="InterPro" id="IPR029016">
    <property type="entry name" value="GAF-like_dom_sf"/>
</dbReference>
<dbReference type="EMBL" id="BSTJ01000012">
    <property type="protein sequence ID" value="GLY79643.1"/>
    <property type="molecule type" value="Genomic_DNA"/>
</dbReference>
<evidence type="ECO:0000256" key="1">
    <source>
        <dbReference type="ARBA" id="ARBA00023015"/>
    </source>
</evidence>
<evidence type="ECO:0000313" key="4">
    <source>
        <dbReference type="EMBL" id="GLY79643.1"/>
    </source>
</evidence>
<gene>
    <name evidence="4" type="ORF">Airi01_079100</name>
</gene>
<dbReference type="SUPFAM" id="SSF55781">
    <property type="entry name" value="GAF domain-like"/>
    <property type="match status" value="1"/>
</dbReference>